<dbReference type="PANTHER" id="PTHR45745">
    <property type="entry name" value="PHOSPHOMANNOMUTASE 45A"/>
    <property type="match status" value="1"/>
</dbReference>
<comment type="similarity">
    <text evidence="2 7">Belongs to the phosphohexose mutase family.</text>
</comment>
<dbReference type="RefSeq" id="WP_222921118.1">
    <property type="nucleotide sequence ID" value="NZ_CP082286.1"/>
</dbReference>
<evidence type="ECO:0000259" key="9">
    <source>
        <dbReference type="Pfam" id="PF02878"/>
    </source>
</evidence>
<dbReference type="InterPro" id="IPR005845">
    <property type="entry name" value="A-D-PHexomutase_a/b/a-II"/>
</dbReference>
<dbReference type="InterPro" id="IPR036900">
    <property type="entry name" value="A-D-PHexomutase_C_sf"/>
</dbReference>
<sequence>MDEISFGTDGWRATLDTFTDRRVRIVGQAVADTLAEADAAAEGTADRPVIVGYDARPTSEGFAESLAEVLAGNGFDVLLPERDCPTPLVAYAIVERDAAGAMMVTASHNPPEYNGVKFIPDDGAPALPEVTERIEANLREPTLDAAGTADEGDIRRVDLQTPHTEHARDLVARGGALDLSGLTVAYDAMHGSGRGVTDALLESAGAEVERLRCDRDPEFGGGSPEPSAENLEALAAHVAEGDADLGIANDGDADRLAIVTPGRGHLDENLFFAATYDRLLEGDSGPAIRTVSTTFLIDRIAEAHGEEVFETAVGFKWVAQAMGEHDALIGGEESGGFSVRGHVREKDGVLMALLAAAAEAEESYDDRVDRLEAEHGRIVADKVSVDCPDSEKARVIDDLADHIPDEVAGEAVADVVTVDGFKLLLADGSWLLVRPSGTEPKMRVYAESGSERNTKAILADGRELVEPLV</sequence>
<feature type="domain" description="Alpha-D-phosphohexomutase alpha/beta/alpha" evidence="9">
    <location>
        <begin position="5"/>
        <end position="140"/>
    </location>
</feature>
<dbReference type="SUPFAM" id="SSF55957">
    <property type="entry name" value="Phosphoglucomutase, C-terminal domain"/>
    <property type="match status" value="1"/>
</dbReference>
<dbReference type="InterPro" id="IPR005841">
    <property type="entry name" value="Alpha-D-phosphohexomutase_SF"/>
</dbReference>
<proteinExistence type="inferred from homology"/>
<comment type="cofactor">
    <cofactor evidence="1">
        <name>Mg(2+)</name>
        <dbReference type="ChEBI" id="CHEBI:18420"/>
    </cofactor>
</comment>
<keyword evidence="13" id="KW-1185">Reference proteome</keyword>
<gene>
    <name evidence="12" type="ORF">ACFFOL_13990</name>
</gene>
<evidence type="ECO:0000313" key="12">
    <source>
        <dbReference type="EMBL" id="MFB9825278.1"/>
    </source>
</evidence>
<evidence type="ECO:0000256" key="4">
    <source>
        <dbReference type="ARBA" id="ARBA00022723"/>
    </source>
</evidence>
<reference evidence="12" key="1">
    <citation type="submission" date="2024-09" db="EMBL/GenBank/DDBJ databases">
        <authorList>
            <person name="Sun Q."/>
        </authorList>
    </citation>
    <scope>NUCLEOTIDE SEQUENCE [LARGE SCALE GENOMIC DNA]</scope>
    <source>
        <strain evidence="12">JCM 31273</strain>
    </source>
</reference>
<feature type="domain" description="Alpha-D-phosphohexomutase alpha/beta/alpha" evidence="10">
    <location>
        <begin position="163"/>
        <end position="261"/>
    </location>
</feature>
<evidence type="ECO:0000259" key="8">
    <source>
        <dbReference type="Pfam" id="PF00408"/>
    </source>
</evidence>
<evidence type="ECO:0000256" key="7">
    <source>
        <dbReference type="RuleBase" id="RU004326"/>
    </source>
</evidence>
<dbReference type="Gene3D" id="3.30.310.50">
    <property type="entry name" value="Alpha-D-phosphohexomutase, C-terminal domain"/>
    <property type="match status" value="1"/>
</dbReference>
<dbReference type="PROSITE" id="PS00710">
    <property type="entry name" value="PGM_PMM"/>
    <property type="match status" value="1"/>
</dbReference>
<dbReference type="Proteomes" id="UP001589595">
    <property type="component" value="Unassembled WGS sequence"/>
</dbReference>
<dbReference type="PRINTS" id="PR00509">
    <property type="entry name" value="PGMPMM"/>
</dbReference>
<dbReference type="CDD" id="cd05800">
    <property type="entry name" value="PGM_like2"/>
    <property type="match status" value="1"/>
</dbReference>
<dbReference type="GeneID" id="67211193"/>
<keyword evidence="5 7" id="KW-0460">Magnesium</keyword>
<dbReference type="Pfam" id="PF00408">
    <property type="entry name" value="PGM_PMM_IV"/>
    <property type="match status" value="1"/>
</dbReference>
<organism evidence="12 13">
    <name type="scientific">Halobaculum roseum</name>
    <dbReference type="NCBI Taxonomy" id="2175149"/>
    <lineage>
        <taxon>Archaea</taxon>
        <taxon>Methanobacteriati</taxon>
        <taxon>Methanobacteriota</taxon>
        <taxon>Stenosarchaea group</taxon>
        <taxon>Halobacteria</taxon>
        <taxon>Halobacteriales</taxon>
        <taxon>Haloferacaceae</taxon>
        <taxon>Halobaculum</taxon>
    </lineage>
</organism>
<dbReference type="InterPro" id="IPR016066">
    <property type="entry name" value="A-D-PHexomutase_CS"/>
</dbReference>
<dbReference type="EMBL" id="JBHMAJ010000009">
    <property type="protein sequence ID" value="MFB9825278.1"/>
    <property type="molecule type" value="Genomic_DNA"/>
</dbReference>
<dbReference type="Pfam" id="PF02878">
    <property type="entry name" value="PGM_PMM_I"/>
    <property type="match status" value="1"/>
</dbReference>
<dbReference type="Pfam" id="PF02879">
    <property type="entry name" value="PGM_PMM_II"/>
    <property type="match status" value="1"/>
</dbReference>
<dbReference type="InterPro" id="IPR016055">
    <property type="entry name" value="A-D-PHexomutase_a/b/a-I/II/III"/>
</dbReference>
<evidence type="ECO:0000259" key="10">
    <source>
        <dbReference type="Pfam" id="PF02879"/>
    </source>
</evidence>
<comment type="caution">
    <text evidence="12">The sequence shown here is derived from an EMBL/GenBank/DDBJ whole genome shotgun (WGS) entry which is preliminary data.</text>
</comment>
<protein>
    <submittedName>
        <fullName evidence="12">Phosphoglucomutase/phosphomannomutase family protein</fullName>
    </submittedName>
</protein>
<dbReference type="GO" id="GO:0016853">
    <property type="term" value="F:isomerase activity"/>
    <property type="evidence" value="ECO:0007669"/>
    <property type="project" value="UniProtKB-KW"/>
</dbReference>
<dbReference type="SUPFAM" id="SSF53738">
    <property type="entry name" value="Phosphoglucomutase, first 3 domains"/>
    <property type="match status" value="3"/>
</dbReference>
<evidence type="ECO:0000256" key="3">
    <source>
        <dbReference type="ARBA" id="ARBA00022553"/>
    </source>
</evidence>
<accession>A0ABD5MN60</accession>
<dbReference type="AlphaFoldDB" id="A0ABD5MN60"/>
<keyword evidence="6" id="KW-0413">Isomerase</keyword>
<evidence type="ECO:0000256" key="1">
    <source>
        <dbReference type="ARBA" id="ARBA00001946"/>
    </source>
</evidence>
<dbReference type="Pfam" id="PF02880">
    <property type="entry name" value="PGM_PMM_III"/>
    <property type="match status" value="1"/>
</dbReference>
<evidence type="ECO:0000256" key="6">
    <source>
        <dbReference type="ARBA" id="ARBA00023235"/>
    </source>
</evidence>
<feature type="domain" description="Alpha-D-phosphohexomutase C-terminal" evidence="8">
    <location>
        <begin position="402"/>
        <end position="460"/>
    </location>
</feature>
<evidence type="ECO:0000256" key="5">
    <source>
        <dbReference type="ARBA" id="ARBA00022842"/>
    </source>
</evidence>
<keyword evidence="3" id="KW-0597">Phosphoprotein</keyword>
<dbReference type="PANTHER" id="PTHR45745:SF1">
    <property type="entry name" value="PHOSPHOGLUCOMUTASE 2B-RELATED"/>
    <property type="match status" value="1"/>
</dbReference>
<evidence type="ECO:0000313" key="13">
    <source>
        <dbReference type="Proteomes" id="UP001589595"/>
    </source>
</evidence>
<dbReference type="InterPro" id="IPR005846">
    <property type="entry name" value="A-D-PHexomutase_a/b/a-III"/>
</dbReference>
<feature type="domain" description="Alpha-D-phosphohexomutase alpha/beta/alpha" evidence="11">
    <location>
        <begin position="277"/>
        <end position="362"/>
    </location>
</feature>
<dbReference type="InterPro" id="IPR005843">
    <property type="entry name" value="A-D-PHexomutase_C"/>
</dbReference>
<dbReference type="GO" id="GO:0046872">
    <property type="term" value="F:metal ion binding"/>
    <property type="evidence" value="ECO:0007669"/>
    <property type="project" value="UniProtKB-KW"/>
</dbReference>
<evidence type="ECO:0000256" key="2">
    <source>
        <dbReference type="ARBA" id="ARBA00010231"/>
    </source>
</evidence>
<dbReference type="InterPro" id="IPR005844">
    <property type="entry name" value="A-D-PHexomutase_a/b/a-I"/>
</dbReference>
<keyword evidence="4 7" id="KW-0479">Metal-binding</keyword>
<evidence type="ECO:0000259" key="11">
    <source>
        <dbReference type="Pfam" id="PF02880"/>
    </source>
</evidence>
<dbReference type="Gene3D" id="3.40.120.10">
    <property type="entry name" value="Alpha-D-Glucose-1,6-Bisphosphate, subunit A, domain 3"/>
    <property type="match status" value="3"/>
</dbReference>
<name>A0ABD5MN60_9EURY</name>